<name>A0A8X8IVI7_POPTO</name>
<protein>
    <recommendedName>
        <fullName evidence="3">ATP-dependent Clp protease proteolytic subunit</fullName>
    </recommendedName>
</protein>
<accession>A0A8X8IVI7</accession>
<reference evidence="1" key="1">
    <citation type="journal article" date="2020" name="bioRxiv">
        <title>Hybrid origin of Populus tomentosa Carr. identified through genome sequencing and phylogenomic analysis.</title>
        <authorList>
            <person name="An X."/>
            <person name="Gao K."/>
            <person name="Chen Z."/>
            <person name="Li J."/>
            <person name="Yang X."/>
            <person name="Yang X."/>
            <person name="Zhou J."/>
            <person name="Guo T."/>
            <person name="Zhao T."/>
            <person name="Huang S."/>
            <person name="Miao D."/>
            <person name="Khan W.U."/>
            <person name="Rao P."/>
            <person name="Ye M."/>
            <person name="Lei B."/>
            <person name="Liao W."/>
            <person name="Wang J."/>
            <person name="Ji L."/>
            <person name="Li Y."/>
            <person name="Guo B."/>
            <person name="Mustafa N.S."/>
            <person name="Li S."/>
            <person name="Yun Q."/>
            <person name="Keller S.R."/>
            <person name="Mao J."/>
            <person name="Zhang R."/>
            <person name="Strauss S.H."/>
        </authorList>
    </citation>
    <scope>NUCLEOTIDE SEQUENCE</scope>
    <source>
        <strain evidence="1">GM15</strain>
        <tissue evidence="1">Leaf</tissue>
    </source>
</reference>
<dbReference type="GO" id="GO:0004176">
    <property type="term" value="F:ATP-dependent peptidase activity"/>
    <property type="evidence" value="ECO:0007669"/>
    <property type="project" value="TreeGrafter"/>
</dbReference>
<evidence type="ECO:0000313" key="2">
    <source>
        <dbReference type="Proteomes" id="UP000886885"/>
    </source>
</evidence>
<dbReference type="PANTHER" id="PTHR10381:SF24">
    <property type="entry name" value="ATP-DEPENDENT CLP PROTEASE PROTEOLYTIC SUBUNIT 4, CHLOROPLASTIC"/>
    <property type="match status" value="1"/>
</dbReference>
<dbReference type="GO" id="GO:0009368">
    <property type="term" value="C:endopeptidase Clp complex"/>
    <property type="evidence" value="ECO:0007669"/>
    <property type="project" value="TreeGrafter"/>
</dbReference>
<dbReference type="InterPro" id="IPR023562">
    <property type="entry name" value="ClpP/TepA"/>
</dbReference>
<gene>
    <name evidence="1" type="ORF">POTOM_001062</name>
</gene>
<evidence type="ECO:0008006" key="3">
    <source>
        <dbReference type="Google" id="ProtNLM"/>
    </source>
</evidence>
<sequence length="90" mass="10307">MQNKNNVIRIVAGFTGRTIEQVQKDIDRDRCMSPIEAVEYGIIDGVIDRDSTIPLAPVPERVTPTLNYEDIMRKDPMKFLNPDVPDDEIY</sequence>
<dbReference type="Proteomes" id="UP000886885">
    <property type="component" value="Chromosome 1A"/>
</dbReference>
<dbReference type="Pfam" id="PF00574">
    <property type="entry name" value="CLP_protease"/>
    <property type="match status" value="1"/>
</dbReference>
<dbReference type="OrthoDB" id="1722325at2759"/>
<dbReference type="GO" id="GO:0004252">
    <property type="term" value="F:serine-type endopeptidase activity"/>
    <property type="evidence" value="ECO:0007669"/>
    <property type="project" value="TreeGrafter"/>
</dbReference>
<evidence type="ECO:0000313" key="1">
    <source>
        <dbReference type="EMBL" id="KAG6791927.1"/>
    </source>
</evidence>
<dbReference type="GO" id="GO:0051117">
    <property type="term" value="F:ATPase binding"/>
    <property type="evidence" value="ECO:0007669"/>
    <property type="project" value="TreeGrafter"/>
</dbReference>
<dbReference type="AlphaFoldDB" id="A0A8X8IVI7"/>
<dbReference type="PANTHER" id="PTHR10381">
    <property type="entry name" value="ATP-DEPENDENT CLP PROTEASE PROTEOLYTIC SUBUNIT"/>
    <property type="match status" value="1"/>
</dbReference>
<keyword evidence="2" id="KW-1185">Reference proteome</keyword>
<dbReference type="EMBL" id="JAAWWB010000001">
    <property type="protein sequence ID" value="KAG6791927.1"/>
    <property type="molecule type" value="Genomic_DNA"/>
</dbReference>
<organism evidence="1 2">
    <name type="scientific">Populus tomentosa</name>
    <name type="common">Chinese white poplar</name>
    <dbReference type="NCBI Taxonomy" id="118781"/>
    <lineage>
        <taxon>Eukaryota</taxon>
        <taxon>Viridiplantae</taxon>
        <taxon>Streptophyta</taxon>
        <taxon>Embryophyta</taxon>
        <taxon>Tracheophyta</taxon>
        <taxon>Spermatophyta</taxon>
        <taxon>Magnoliopsida</taxon>
        <taxon>eudicotyledons</taxon>
        <taxon>Gunneridae</taxon>
        <taxon>Pentapetalae</taxon>
        <taxon>rosids</taxon>
        <taxon>fabids</taxon>
        <taxon>Malpighiales</taxon>
        <taxon>Salicaceae</taxon>
        <taxon>Saliceae</taxon>
        <taxon>Populus</taxon>
    </lineage>
</organism>
<dbReference type="GO" id="GO:0006515">
    <property type="term" value="P:protein quality control for misfolded or incompletely synthesized proteins"/>
    <property type="evidence" value="ECO:0007669"/>
    <property type="project" value="TreeGrafter"/>
</dbReference>
<proteinExistence type="predicted"/>
<comment type="caution">
    <text evidence="1">The sequence shown here is derived from an EMBL/GenBank/DDBJ whole genome shotgun (WGS) entry which is preliminary data.</text>
</comment>